<reference evidence="4 5" key="1">
    <citation type="submission" date="2019-04" db="EMBL/GenBank/DDBJ databases">
        <authorList>
            <person name="Van Vliet M D."/>
        </authorList>
    </citation>
    <scope>NUCLEOTIDE SEQUENCE [LARGE SCALE GENOMIC DNA]</scope>
    <source>
        <strain evidence="4 5">F21</strain>
    </source>
</reference>
<evidence type="ECO:0000313" key="4">
    <source>
        <dbReference type="EMBL" id="VGO23527.1"/>
    </source>
</evidence>
<keyword evidence="1" id="KW-0378">Hydrolase</keyword>
<evidence type="ECO:0000259" key="3">
    <source>
        <dbReference type="Pfam" id="PF20434"/>
    </source>
</evidence>
<accession>A0A6C2UWN4</accession>
<evidence type="ECO:0000256" key="1">
    <source>
        <dbReference type="ARBA" id="ARBA00022801"/>
    </source>
</evidence>
<dbReference type="Pfam" id="PF20434">
    <property type="entry name" value="BD-FAE"/>
    <property type="match status" value="1"/>
</dbReference>
<feature type="chain" id="PRO_5025478837" evidence="2">
    <location>
        <begin position="27"/>
        <end position="388"/>
    </location>
</feature>
<protein>
    <submittedName>
        <fullName evidence="4">Carboxylesterase NlhH</fullName>
    </submittedName>
</protein>
<name>A0A6C2UWN4_9BACT</name>
<keyword evidence="2" id="KW-0732">Signal</keyword>
<gene>
    <name evidence="4" type="primary">nlhH_10</name>
    <name evidence="4" type="ORF">SCARR_05634</name>
</gene>
<evidence type="ECO:0000256" key="2">
    <source>
        <dbReference type="SAM" id="SignalP"/>
    </source>
</evidence>
<dbReference type="InterPro" id="IPR029058">
    <property type="entry name" value="AB_hydrolase_fold"/>
</dbReference>
<organism evidence="4 5">
    <name type="scientific">Pontiella sulfatireligans</name>
    <dbReference type="NCBI Taxonomy" id="2750658"/>
    <lineage>
        <taxon>Bacteria</taxon>
        <taxon>Pseudomonadati</taxon>
        <taxon>Kiritimatiellota</taxon>
        <taxon>Kiritimatiellia</taxon>
        <taxon>Kiritimatiellales</taxon>
        <taxon>Pontiellaceae</taxon>
        <taxon>Pontiella</taxon>
    </lineage>
</organism>
<dbReference type="EMBL" id="CAAHFH010000004">
    <property type="protein sequence ID" value="VGO23527.1"/>
    <property type="molecule type" value="Genomic_DNA"/>
</dbReference>
<dbReference type="Gene3D" id="3.40.50.1820">
    <property type="entry name" value="alpha/beta hydrolase"/>
    <property type="match status" value="1"/>
</dbReference>
<sequence length="388" mass="42937">MLKNRNLKLSCAAGMALCLLSSAWSSQETEDVALTVDGIDIPIVVLTPEQGKGPFPVVYHVHGGGWNGGTKMEVPGAGLPPESKVLCDELGIVYVGLAYRGKAQGTFQDAMDDLRASIKWFESNKKRFNADTSRVGFSGGSAGTPLSALLAQEMSSCKTYVGLFGVYNLLSNEESLFPDEEACAEYDLVSEQQKRAASAFYHIRKNPPATLLFHGALDILVHPTQSERFAEKLKAAGAEVSCTIYPNANHGYLNPRNPEEYKDSVLKIADLYTQHLTRYSLDVDGLSAQLDEMLERYFPLEKVNLAEVVGRWKAKKETLEFSADGTGTSTNQKGESRPLTYTVNADRIDVSIGQNKMVYYMQNDRRAIYSIYPEGRFAGRKEHYTRQK</sequence>
<keyword evidence="5" id="KW-1185">Reference proteome</keyword>
<dbReference type="PANTHER" id="PTHR48081">
    <property type="entry name" value="AB HYDROLASE SUPERFAMILY PROTEIN C4A8.06C"/>
    <property type="match status" value="1"/>
</dbReference>
<dbReference type="GO" id="GO:0016787">
    <property type="term" value="F:hydrolase activity"/>
    <property type="evidence" value="ECO:0007669"/>
    <property type="project" value="UniProtKB-KW"/>
</dbReference>
<dbReference type="AlphaFoldDB" id="A0A6C2UWN4"/>
<dbReference type="InterPro" id="IPR050300">
    <property type="entry name" value="GDXG_lipolytic_enzyme"/>
</dbReference>
<dbReference type="SUPFAM" id="SSF53474">
    <property type="entry name" value="alpha/beta-Hydrolases"/>
    <property type="match status" value="1"/>
</dbReference>
<proteinExistence type="predicted"/>
<evidence type="ECO:0000313" key="5">
    <source>
        <dbReference type="Proteomes" id="UP000346198"/>
    </source>
</evidence>
<dbReference type="Proteomes" id="UP000346198">
    <property type="component" value="Unassembled WGS sequence"/>
</dbReference>
<feature type="domain" description="BD-FAE-like" evidence="3">
    <location>
        <begin position="46"/>
        <end position="233"/>
    </location>
</feature>
<feature type="signal peptide" evidence="2">
    <location>
        <begin position="1"/>
        <end position="26"/>
    </location>
</feature>
<dbReference type="InterPro" id="IPR049492">
    <property type="entry name" value="BD-FAE-like_dom"/>
</dbReference>